<dbReference type="STRING" id="1255043.TVNIR_0641"/>
<dbReference type="PATRIC" id="fig|1255043.3.peg.647"/>
<dbReference type="GO" id="GO:0050577">
    <property type="term" value="F:GDP-L-fucose synthase activity"/>
    <property type="evidence" value="ECO:0007669"/>
    <property type="project" value="UniProtKB-EC"/>
</dbReference>
<keyword evidence="2" id="KW-1185">Reference proteome</keyword>
<protein>
    <submittedName>
        <fullName evidence="1">GDP-L-fucose synthetase</fullName>
        <ecNumber evidence="1">1.1.1.271</ecNumber>
    </submittedName>
</protein>
<reference evidence="1" key="1">
    <citation type="submission" date="2015-12" db="EMBL/GenBank/DDBJ databases">
        <authorList>
            <person name="Tikhonova T.V."/>
            <person name="Pavlov A.R."/>
            <person name="Beletsky A.V."/>
            <person name="Mardanov A.V."/>
            <person name="Sorokin D.Y."/>
            <person name="Ravin N.V."/>
            <person name="Popov V.O."/>
        </authorList>
    </citation>
    <scope>NUCLEOTIDE SEQUENCE</scope>
    <source>
        <strain evidence="1">DSM 14787</strain>
    </source>
</reference>
<evidence type="ECO:0000313" key="2">
    <source>
        <dbReference type="Proteomes" id="UP000010809"/>
    </source>
</evidence>
<dbReference type="eggNOG" id="COG0451">
    <property type="taxonomic scope" value="Bacteria"/>
</dbReference>
<dbReference type="KEGG" id="tni:TVNIR_0641"/>
<dbReference type="SUPFAM" id="SSF51735">
    <property type="entry name" value="NAD(P)-binding Rossmann-fold domains"/>
    <property type="match status" value="1"/>
</dbReference>
<name>L0DVG3_THIND</name>
<dbReference type="InterPro" id="IPR036291">
    <property type="entry name" value="NAD(P)-bd_dom_sf"/>
</dbReference>
<evidence type="ECO:0000313" key="1">
    <source>
        <dbReference type="EMBL" id="AGA32341.1"/>
    </source>
</evidence>
<keyword evidence="1" id="KW-0560">Oxidoreductase</keyword>
<dbReference type="AlphaFoldDB" id="L0DVG3"/>
<sequence>MRDFFAEEQPQQVYLAATKPDGMPRKLLDISLIRSLGWEARIALEDGLKDAYQWFTQHAL</sequence>
<gene>
    <name evidence="1" type="primary">fcl [C]</name>
    <name evidence="1" type="ordered locus">TVNIR_0641</name>
</gene>
<dbReference type="Gene3D" id="3.40.50.720">
    <property type="entry name" value="NAD(P)-binding Rossmann-like Domain"/>
    <property type="match status" value="1"/>
</dbReference>
<dbReference type="EMBL" id="CP003989">
    <property type="protein sequence ID" value="AGA32341.1"/>
    <property type="molecule type" value="Genomic_DNA"/>
</dbReference>
<accession>L0DVG3</accession>
<proteinExistence type="predicted"/>
<dbReference type="HOGENOM" id="CLU_2940382_0_0_6"/>
<dbReference type="EC" id="1.1.1.271" evidence="1"/>
<dbReference type="Proteomes" id="UP000010809">
    <property type="component" value="Chromosome"/>
</dbReference>
<dbReference type="RefSeq" id="WP_015257494.1">
    <property type="nucleotide sequence ID" value="NC_019902.2"/>
</dbReference>
<organism evidence="1 2">
    <name type="scientific">Thioalkalivibrio nitratireducens (strain DSM 14787 / UNIQEM 213 / ALEN2)</name>
    <dbReference type="NCBI Taxonomy" id="1255043"/>
    <lineage>
        <taxon>Bacteria</taxon>
        <taxon>Pseudomonadati</taxon>
        <taxon>Pseudomonadota</taxon>
        <taxon>Gammaproteobacteria</taxon>
        <taxon>Chromatiales</taxon>
        <taxon>Ectothiorhodospiraceae</taxon>
        <taxon>Thioalkalivibrio</taxon>
    </lineage>
</organism>
<dbReference type="Gene3D" id="3.90.25.10">
    <property type="entry name" value="UDP-galactose 4-epimerase, domain 1"/>
    <property type="match status" value="1"/>
</dbReference>